<name>A0A0M2QEA4_BURGA</name>
<evidence type="ECO:0000313" key="3">
    <source>
        <dbReference type="Proteomes" id="UP000220629"/>
    </source>
</evidence>
<keyword evidence="1" id="KW-1133">Transmembrane helix</keyword>
<evidence type="ECO:0000313" key="2">
    <source>
        <dbReference type="EMBL" id="PEH38128.1"/>
    </source>
</evidence>
<feature type="transmembrane region" description="Helical" evidence="1">
    <location>
        <begin position="29"/>
        <end position="50"/>
    </location>
</feature>
<evidence type="ECO:0000256" key="1">
    <source>
        <dbReference type="SAM" id="Phobius"/>
    </source>
</evidence>
<keyword evidence="1" id="KW-0812">Transmembrane</keyword>
<gene>
    <name evidence="2" type="ORF">CRM94_27280</name>
</gene>
<dbReference type="EMBL" id="PDDY01000004">
    <property type="protein sequence ID" value="PEH38128.1"/>
    <property type="molecule type" value="Genomic_DNA"/>
</dbReference>
<dbReference type="AlphaFoldDB" id="A0A0M2QEA4"/>
<protein>
    <submittedName>
        <fullName evidence="2">Uncharacterized protein</fullName>
    </submittedName>
</protein>
<dbReference type="Proteomes" id="UP000220629">
    <property type="component" value="Unassembled WGS sequence"/>
</dbReference>
<reference evidence="3" key="1">
    <citation type="submission" date="2017-09" db="EMBL/GenBank/DDBJ databases">
        <title>FDA dAtabase for Regulatory Grade micrObial Sequences (FDA-ARGOS): Supporting development and validation of Infectious Disease Dx tests.</title>
        <authorList>
            <person name="Minogue T."/>
            <person name="Wolcott M."/>
            <person name="Wasieloski L."/>
            <person name="Aguilar W."/>
            <person name="Moore D."/>
            <person name="Tallon L."/>
            <person name="Sadzewicz L."/>
            <person name="Ott S."/>
            <person name="Zhao X."/>
            <person name="Nagaraj S."/>
            <person name="Vavikolanu K."/>
            <person name="Aluvathingal J."/>
            <person name="Nadendla S."/>
            <person name="Sichtig H."/>
        </authorList>
    </citation>
    <scope>NUCLEOTIDE SEQUENCE [LARGE SCALE GENOMIC DNA]</scope>
    <source>
        <strain evidence="3">FDAARGOS_390</strain>
    </source>
</reference>
<accession>A0A0M2QEA4</accession>
<proteinExistence type="predicted"/>
<sequence length="61" mass="6467">MPASSRPTMRLAEDEPVVMRARRAGRRTAMRITASIAAYIVTSIATSGHAPGCSNPLARIA</sequence>
<keyword evidence="1" id="KW-0472">Membrane</keyword>
<comment type="caution">
    <text evidence="2">The sequence shown here is derived from an EMBL/GenBank/DDBJ whole genome shotgun (WGS) entry which is preliminary data.</text>
</comment>
<organism evidence="2 3">
    <name type="scientific">Burkholderia gladioli</name>
    <name type="common">Pseudomonas marginata</name>
    <name type="synonym">Phytomonas marginata</name>
    <dbReference type="NCBI Taxonomy" id="28095"/>
    <lineage>
        <taxon>Bacteria</taxon>
        <taxon>Pseudomonadati</taxon>
        <taxon>Pseudomonadota</taxon>
        <taxon>Betaproteobacteria</taxon>
        <taxon>Burkholderiales</taxon>
        <taxon>Burkholderiaceae</taxon>
        <taxon>Burkholderia</taxon>
    </lineage>
</organism>